<comment type="caution">
    <text evidence="2">The sequence shown here is derived from an EMBL/GenBank/DDBJ whole genome shotgun (WGS) entry which is preliminary data.</text>
</comment>
<reference evidence="2 3" key="1">
    <citation type="submission" date="2015-12" db="EMBL/GenBank/DDBJ databases">
        <title>Draft genome sequence of Moniliophthora roreri, the causal agent of frosty pod rot of cacao.</title>
        <authorList>
            <person name="Aime M.C."/>
            <person name="Diaz-Valderrama J.R."/>
            <person name="Kijpornyongpan T."/>
            <person name="Phillips-Mora W."/>
        </authorList>
    </citation>
    <scope>NUCLEOTIDE SEQUENCE [LARGE SCALE GENOMIC DNA]</scope>
    <source>
        <strain evidence="2 3">MCA 2952</strain>
    </source>
</reference>
<dbReference type="EMBL" id="LATX01002426">
    <property type="protein sequence ID" value="KTB29614.1"/>
    <property type="molecule type" value="Genomic_DNA"/>
</dbReference>
<gene>
    <name evidence="2" type="ORF">WG66_17810</name>
</gene>
<evidence type="ECO:0000313" key="3">
    <source>
        <dbReference type="Proteomes" id="UP000054988"/>
    </source>
</evidence>
<proteinExistence type="predicted"/>
<feature type="region of interest" description="Disordered" evidence="1">
    <location>
        <begin position="201"/>
        <end position="222"/>
    </location>
</feature>
<accession>A0A0W0EZU2</accession>
<feature type="region of interest" description="Disordered" evidence="1">
    <location>
        <begin position="154"/>
        <end position="173"/>
    </location>
</feature>
<organism evidence="2 3">
    <name type="scientific">Moniliophthora roreri</name>
    <name type="common">Frosty pod rot fungus</name>
    <name type="synonym">Monilia roreri</name>
    <dbReference type="NCBI Taxonomy" id="221103"/>
    <lineage>
        <taxon>Eukaryota</taxon>
        <taxon>Fungi</taxon>
        <taxon>Dikarya</taxon>
        <taxon>Basidiomycota</taxon>
        <taxon>Agaricomycotina</taxon>
        <taxon>Agaricomycetes</taxon>
        <taxon>Agaricomycetidae</taxon>
        <taxon>Agaricales</taxon>
        <taxon>Marasmiineae</taxon>
        <taxon>Marasmiaceae</taxon>
        <taxon>Moniliophthora</taxon>
    </lineage>
</organism>
<name>A0A0W0EZU2_MONRR</name>
<dbReference type="AlphaFoldDB" id="A0A0W0EZU2"/>
<dbReference type="Proteomes" id="UP000054988">
    <property type="component" value="Unassembled WGS sequence"/>
</dbReference>
<evidence type="ECO:0000256" key="1">
    <source>
        <dbReference type="SAM" id="MobiDB-lite"/>
    </source>
</evidence>
<evidence type="ECO:0000313" key="2">
    <source>
        <dbReference type="EMBL" id="KTB29614.1"/>
    </source>
</evidence>
<sequence length="296" mass="33230">MPTSTQVPQHTIADSLQLPVPNMTVFPLAMGQHEFDFFHLFNTDNLQVDSLSNLARFTEVPWDKFDANCSSDLESLLDSFSHHQNCAAYILQITCVALVNVIINLLALCFQLSWPESGSTTHWKKKERQIASRVPDTMLNTINAKRRHRIYKSTGNAQGSSCKGNSEPENATKCSFEEPTGIDIQAPNLMDTNQKDSKIGWNRSRKRKASTPPTAGRAKTPPTVNRERLQKMLEGDDDAWEESWQESAAITAQQQYMTAIKMGKSVTLEYFRAKDFVKTNTSDSATHPIAKSCMPE</sequence>
<protein>
    <submittedName>
        <fullName evidence="2">Uncharacterized protein</fullName>
    </submittedName>
</protein>